<organism evidence="2 3">
    <name type="scientific">Alternaria alternata</name>
    <name type="common">Alternaria rot fungus</name>
    <name type="synonym">Torula alternata</name>
    <dbReference type="NCBI Taxonomy" id="5599"/>
    <lineage>
        <taxon>Eukaryota</taxon>
        <taxon>Fungi</taxon>
        <taxon>Dikarya</taxon>
        <taxon>Ascomycota</taxon>
        <taxon>Pezizomycotina</taxon>
        <taxon>Dothideomycetes</taxon>
        <taxon>Pleosporomycetidae</taxon>
        <taxon>Pleosporales</taxon>
        <taxon>Pleosporineae</taxon>
        <taxon>Pleosporaceae</taxon>
        <taxon>Alternaria</taxon>
        <taxon>Alternaria sect. Alternaria</taxon>
        <taxon>Alternaria alternata complex</taxon>
    </lineage>
</organism>
<protein>
    <submittedName>
        <fullName evidence="2">Uncharacterized protein</fullName>
    </submittedName>
</protein>
<dbReference type="GeneID" id="29114216"/>
<feature type="region of interest" description="Disordered" evidence="1">
    <location>
        <begin position="167"/>
        <end position="186"/>
    </location>
</feature>
<sequence length="866" mass="99105">MSLQLRISSSQEKRPAFRGNSRRLLRLSDVPESPATLGASCEAVETDGRACRVGLPSGASDPWCDKHHDEWRELNEKWSKTQKEAERIVVLSLDVAKQKVLKLRQSVDLRRQIRDRFYPGGGDIQDYIKWLAKLEGDVRQLADSLLSKRYESIKFERGLISRTVQNLQRGPTPETPGVHTGTPHPDRVSLGETITILRSPLDPRIPIDSLQGMPDDGTILVLKHFYQDLCADSVRRLYSIVPDLDDSRKQASSPDQKEQTPPDNGTDIIRAWFRIMVLNDSEASALEHATRSKSIHDFLTGCSASQLEEYCDYFEKAWRPNAVQYLRVAICAQTLAGGDIKTIQLLGGTIPSTTEGLRMTKPCWDILYRWFPTLLTPWSLASICSNFEDYTTICKLLMLRLYNDHWYDPASILSECSTGVYMGFIPTTKGDFTASAGLRQEGHLWVQRQSRNYLCGQMAIGDPLTQAFLDELRKRTSTLYLVVYEGTHADATVHPTEPDLFISRHRSAMTLDELEKADYSTTLTLEEIKNHLRMRKTTMYDPIVVDSWQFIIIDREVGLPFRLIDIVQDTLMMLIGDPSPRQMAKRVIREIIPPSVQEIFLEEIHIDCTPELRYPPPAEVQHEGNRWRCFDPDPKILVTKQKRMTQQQMTRDDNRFIRRVIEDMERYGIVTLTTEYEEPQTRPIIVQASDGAPDLYFPYESGVTVSESGRSLSLPLPPPSCLRDFAEKYKQKHPNAIMAKGSIQTHYCAWPMPAIKSLGKSGLNFATWEGHVYRWNAMPFDRPSSANAWQYYIQHFLNSKYPFVMFYLTTFVICATDQEDGERKAATILEEMEDRGWRVTLSKTPEWTSDIDELRLEKLFNGVPPA</sequence>
<dbReference type="SUPFAM" id="SSF56672">
    <property type="entry name" value="DNA/RNA polymerases"/>
    <property type="match status" value="1"/>
</dbReference>
<evidence type="ECO:0000313" key="2">
    <source>
        <dbReference type="EMBL" id="OAG18763.1"/>
    </source>
</evidence>
<dbReference type="RefSeq" id="XP_018384184.1">
    <property type="nucleotide sequence ID" value="XM_018528622.1"/>
</dbReference>
<accession>A0A177DG69</accession>
<dbReference type="Proteomes" id="UP000077248">
    <property type="component" value="Unassembled WGS sequence"/>
</dbReference>
<evidence type="ECO:0000313" key="3">
    <source>
        <dbReference type="Proteomes" id="UP000077248"/>
    </source>
</evidence>
<dbReference type="VEuPathDB" id="FungiDB:CC77DRAFT_1063381"/>
<reference evidence="2 3" key="1">
    <citation type="submission" date="2016-05" db="EMBL/GenBank/DDBJ databases">
        <title>Comparative analysis of secretome profiles of manganese(II)-oxidizing ascomycete fungi.</title>
        <authorList>
            <consortium name="DOE Joint Genome Institute"/>
            <person name="Zeiner C.A."/>
            <person name="Purvine S.O."/>
            <person name="Zink E.M."/>
            <person name="Wu S."/>
            <person name="Pasa-Tolic L."/>
            <person name="Chaput D.L."/>
            <person name="Haridas S."/>
            <person name="Grigoriev I.V."/>
            <person name="Santelli C.M."/>
            <person name="Hansel C.M."/>
        </authorList>
    </citation>
    <scope>NUCLEOTIDE SEQUENCE [LARGE SCALE GENOMIC DNA]</scope>
    <source>
        <strain evidence="2 3">SRC1lrK2f</strain>
    </source>
</reference>
<evidence type="ECO:0000256" key="1">
    <source>
        <dbReference type="SAM" id="MobiDB-lite"/>
    </source>
</evidence>
<name>A0A177DG69_ALTAL</name>
<gene>
    <name evidence="2" type="ORF">CC77DRAFT_1063381</name>
</gene>
<dbReference type="AlphaFoldDB" id="A0A177DG69"/>
<dbReference type="InterPro" id="IPR043502">
    <property type="entry name" value="DNA/RNA_pol_sf"/>
</dbReference>
<keyword evidence="3" id="KW-1185">Reference proteome</keyword>
<proteinExistence type="predicted"/>
<dbReference type="EMBL" id="KV441483">
    <property type="protein sequence ID" value="OAG18763.1"/>
    <property type="molecule type" value="Genomic_DNA"/>
</dbReference>
<feature type="region of interest" description="Disordered" evidence="1">
    <location>
        <begin position="245"/>
        <end position="265"/>
    </location>
</feature>
<dbReference type="KEGG" id="aalt:CC77DRAFT_1063381"/>
<dbReference type="OMA" id="FVICATD"/>
<feature type="compositionally biased region" description="Basic and acidic residues" evidence="1">
    <location>
        <begin position="245"/>
        <end position="260"/>
    </location>
</feature>